<dbReference type="Proteomes" id="UP000887576">
    <property type="component" value="Unplaced"/>
</dbReference>
<evidence type="ECO:0000313" key="1">
    <source>
        <dbReference type="Proteomes" id="UP000887576"/>
    </source>
</evidence>
<organism evidence="1 2">
    <name type="scientific">Panagrolaimus sp. JU765</name>
    <dbReference type="NCBI Taxonomy" id="591449"/>
    <lineage>
        <taxon>Eukaryota</taxon>
        <taxon>Metazoa</taxon>
        <taxon>Ecdysozoa</taxon>
        <taxon>Nematoda</taxon>
        <taxon>Chromadorea</taxon>
        <taxon>Rhabditida</taxon>
        <taxon>Tylenchina</taxon>
        <taxon>Panagrolaimomorpha</taxon>
        <taxon>Panagrolaimoidea</taxon>
        <taxon>Panagrolaimidae</taxon>
        <taxon>Panagrolaimus</taxon>
    </lineage>
</organism>
<evidence type="ECO:0000313" key="2">
    <source>
        <dbReference type="WBParaSite" id="JU765_v2.g2407.t1"/>
    </source>
</evidence>
<sequence length="182" mass="20034">MSNFEEVRQRAKAAFRHFNDFPKPGICFWDIMPLFHDPKLVDDLCKAIANHLRSDHPDGIDAITALEARGFMFGPQIAIDLGIPFVPIRKKGKLPGPTIQASYVKEYGVDTVEIQKDALKAGQKVVIIDDLLATGGTLNAAIQLMEKAGTKVVESFVIVELTELKGRQTLPKDAKVVALHSD</sequence>
<name>A0AC34R0J1_9BILA</name>
<dbReference type="WBParaSite" id="JU765_v2.g2407.t1">
    <property type="protein sequence ID" value="JU765_v2.g2407.t1"/>
    <property type="gene ID" value="JU765_v2.g2407"/>
</dbReference>
<accession>A0AC34R0J1</accession>
<proteinExistence type="predicted"/>
<reference evidence="2" key="1">
    <citation type="submission" date="2022-11" db="UniProtKB">
        <authorList>
            <consortium name="WormBaseParasite"/>
        </authorList>
    </citation>
    <scope>IDENTIFICATION</scope>
</reference>
<protein>
    <submittedName>
        <fullName evidence="2">Adenine phosphoribosyltransferase</fullName>
    </submittedName>
</protein>